<dbReference type="AlphaFoldDB" id="A0A4P8L3B1"/>
<reference evidence="9 10" key="2">
    <citation type="submission" date="2019-05" db="EMBL/GenBank/DDBJ databases">
        <authorList>
            <person name="Suflita J.M."/>
            <person name="Marks C.R."/>
        </authorList>
    </citation>
    <scope>NUCLEOTIDE SEQUENCE [LARGE SCALE GENOMIC DNA]</scope>
    <source>
        <strain evidence="9 10">ALDC</strain>
    </source>
</reference>
<evidence type="ECO:0000313" key="9">
    <source>
        <dbReference type="EMBL" id="QCQ22163.1"/>
    </source>
</evidence>
<evidence type="ECO:0000256" key="2">
    <source>
        <dbReference type="ARBA" id="ARBA00010145"/>
    </source>
</evidence>
<accession>A0A4P8L3B1</accession>
<protein>
    <submittedName>
        <fullName evidence="9">AEC family transporter</fullName>
    </submittedName>
</protein>
<evidence type="ECO:0000256" key="8">
    <source>
        <dbReference type="SAM" id="Phobius"/>
    </source>
</evidence>
<dbReference type="OrthoDB" id="9805563at2"/>
<evidence type="ECO:0000313" key="10">
    <source>
        <dbReference type="Proteomes" id="UP000298602"/>
    </source>
</evidence>
<feature type="transmembrane region" description="Helical" evidence="8">
    <location>
        <begin position="97"/>
        <end position="117"/>
    </location>
</feature>
<keyword evidence="3" id="KW-0813">Transport</keyword>
<evidence type="ECO:0000256" key="4">
    <source>
        <dbReference type="ARBA" id="ARBA00022475"/>
    </source>
</evidence>
<evidence type="ECO:0000256" key="6">
    <source>
        <dbReference type="ARBA" id="ARBA00022989"/>
    </source>
</evidence>
<keyword evidence="7 8" id="KW-0472">Membrane</keyword>
<feature type="transmembrane region" description="Helical" evidence="8">
    <location>
        <begin position="255"/>
        <end position="275"/>
    </location>
</feature>
<feature type="transmembrane region" description="Helical" evidence="8">
    <location>
        <begin position="39"/>
        <end position="60"/>
    </location>
</feature>
<feature type="transmembrane region" description="Helical" evidence="8">
    <location>
        <begin position="66"/>
        <end position="85"/>
    </location>
</feature>
<reference evidence="9 10" key="1">
    <citation type="submission" date="2019-05" db="EMBL/GenBank/DDBJ databases">
        <title>The Complete Genome Sequence of the n-alkane-degrading Desulfoglaeba alkanexedens ALDC reveals multiple alkylsuccinate synthase gene clusters.</title>
        <authorList>
            <person name="Callaghan A.V."/>
            <person name="Davidova I.A."/>
            <person name="Duncan K.E."/>
            <person name="Morris B."/>
            <person name="McInerney M.J."/>
        </authorList>
    </citation>
    <scope>NUCLEOTIDE SEQUENCE [LARGE SCALE GENOMIC DNA]</scope>
    <source>
        <strain evidence="9 10">ALDC</strain>
    </source>
</reference>
<evidence type="ECO:0000256" key="5">
    <source>
        <dbReference type="ARBA" id="ARBA00022692"/>
    </source>
</evidence>
<dbReference type="RefSeq" id="WP_137424132.1">
    <property type="nucleotide sequence ID" value="NZ_CP040098.1"/>
</dbReference>
<dbReference type="InterPro" id="IPR004776">
    <property type="entry name" value="Mem_transp_PIN-like"/>
</dbReference>
<dbReference type="Proteomes" id="UP000298602">
    <property type="component" value="Chromosome"/>
</dbReference>
<feature type="transmembrane region" description="Helical" evidence="8">
    <location>
        <begin position="284"/>
        <end position="307"/>
    </location>
</feature>
<keyword evidence="4" id="KW-1003">Cell membrane</keyword>
<name>A0A4P8L3B1_9BACT</name>
<dbReference type="GO" id="GO:0055085">
    <property type="term" value="P:transmembrane transport"/>
    <property type="evidence" value="ECO:0007669"/>
    <property type="project" value="InterPro"/>
</dbReference>
<dbReference type="PANTHER" id="PTHR36838">
    <property type="entry name" value="AUXIN EFFLUX CARRIER FAMILY PROTEIN"/>
    <property type="match status" value="1"/>
</dbReference>
<keyword evidence="5 8" id="KW-0812">Transmembrane</keyword>
<keyword evidence="6 8" id="KW-1133">Transmembrane helix</keyword>
<dbReference type="EMBL" id="CP040098">
    <property type="protein sequence ID" value="QCQ22163.1"/>
    <property type="molecule type" value="Genomic_DNA"/>
</dbReference>
<dbReference type="Pfam" id="PF03547">
    <property type="entry name" value="Mem_trans"/>
    <property type="match status" value="2"/>
</dbReference>
<feature type="transmembrane region" description="Helical" evidence="8">
    <location>
        <begin position="129"/>
        <end position="147"/>
    </location>
</feature>
<organism evidence="9 10">
    <name type="scientific">Desulfoglaeba alkanexedens ALDC</name>
    <dbReference type="NCBI Taxonomy" id="980445"/>
    <lineage>
        <taxon>Bacteria</taxon>
        <taxon>Pseudomonadati</taxon>
        <taxon>Thermodesulfobacteriota</taxon>
        <taxon>Syntrophobacteria</taxon>
        <taxon>Syntrophobacterales</taxon>
        <taxon>Syntrophobacteraceae</taxon>
        <taxon>Desulfoglaeba</taxon>
    </lineage>
</organism>
<feature type="transmembrane region" description="Helical" evidence="8">
    <location>
        <begin position="198"/>
        <end position="220"/>
    </location>
</feature>
<feature type="transmembrane region" description="Helical" evidence="8">
    <location>
        <begin position="227"/>
        <end position="249"/>
    </location>
</feature>
<evidence type="ECO:0000256" key="1">
    <source>
        <dbReference type="ARBA" id="ARBA00004651"/>
    </source>
</evidence>
<gene>
    <name evidence="9" type="ORF">FDQ92_08320</name>
</gene>
<feature type="transmembrane region" description="Helical" evidence="8">
    <location>
        <begin position="6"/>
        <end position="27"/>
    </location>
</feature>
<dbReference type="KEGG" id="dax:FDQ92_08320"/>
<dbReference type="InterPro" id="IPR038770">
    <property type="entry name" value="Na+/solute_symporter_sf"/>
</dbReference>
<comment type="subcellular location">
    <subcellularLocation>
        <location evidence="1">Cell membrane</location>
        <topology evidence="1">Multi-pass membrane protein</topology>
    </subcellularLocation>
</comment>
<sequence length="308" mass="33359">MIPVFTQTIFPVFAIILVGYGLKRTGVIDAEFSRKANQLVFYLALPAMLFHKLSAASFHAHFEPRAVVGILAALAVQAVIAWQTARLCAFPRTVRGTFIQSSFHGNLGYIAFAMAYYSDGDLLFERVAFLSSFLMIAHNILATMALASQAERNPTGVVFRPFFKSALFNPIILSVALGVAVSAMRIPVPVPLGRFLEILSGMGLPTALLLIGSSLSFGPVRQRQRELIWIGVLKMVCFPIVGYGLLRLLDVPREMWLPVMILLAAPPATVSYVMASELGGDVELAAASVSLHTLLSGLVYGVVLSLFG</sequence>
<comment type="similarity">
    <text evidence="2">Belongs to the auxin efflux carrier (TC 2.A.69) family.</text>
</comment>
<dbReference type="GO" id="GO:0005886">
    <property type="term" value="C:plasma membrane"/>
    <property type="evidence" value="ECO:0007669"/>
    <property type="project" value="UniProtKB-SubCell"/>
</dbReference>
<evidence type="ECO:0000256" key="3">
    <source>
        <dbReference type="ARBA" id="ARBA00022448"/>
    </source>
</evidence>
<feature type="transmembrane region" description="Helical" evidence="8">
    <location>
        <begin position="167"/>
        <end position="186"/>
    </location>
</feature>
<dbReference type="Gene3D" id="1.20.1530.20">
    <property type="match status" value="1"/>
</dbReference>
<dbReference type="PANTHER" id="PTHR36838:SF4">
    <property type="entry name" value="AUXIN EFFLUX CARRIER FAMILY PROTEIN"/>
    <property type="match status" value="1"/>
</dbReference>
<proteinExistence type="inferred from homology"/>
<keyword evidence="10" id="KW-1185">Reference proteome</keyword>
<evidence type="ECO:0000256" key="7">
    <source>
        <dbReference type="ARBA" id="ARBA00023136"/>
    </source>
</evidence>